<evidence type="ECO:0000256" key="18">
    <source>
        <dbReference type="ARBA" id="ARBA00049244"/>
    </source>
</evidence>
<dbReference type="GO" id="GO:0003887">
    <property type="term" value="F:DNA-directed DNA polymerase activity"/>
    <property type="evidence" value="ECO:0007669"/>
    <property type="project" value="UniProtKB-KW"/>
</dbReference>
<reference evidence="23 24" key="1">
    <citation type="submission" date="2015-07" db="EMBL/GenBank/DDBJ databases">
        <title>The genome of Pseudoloma neurophilia, a relevant intracellular parasite of the zebrafish.</title>
        <authorList>
            <person name="Ndikumana S."/>
            <person name="Pelin A."/>
            <person name="Sanders J."/>
            <person name="Corradi N."/>
        </authorList>
    </citation>
    <scope>NUCLEOTIDE SEQUENCE [LARGE SCALE GENOMIC DNA]</scope>
    <source>
        <strain evidence="23 24">MK1</strain>
    </source>
</reference>
<evidence type="ECO:0000259" key="22">
    <source>
        <dbReference type="Pfam" id="PF14260"/>
    </source>
</evidence>
<dbReference type="InterPro" id="IPR012337">
    <property type="entry name" value="RNaseH-like_sf"/>
</dbReference>
<dbReference type="GO" id="GO:0003677">
    <property type="term" value="F:DNA binding"/>
    <property type="evidence" value="ECO:0007669"/>
    <property type="project" value="UniProtKB-KW"/>
</dbReference>
<evidence type="ECO:0000256" key="16">
    <source>
        <dbReference type="ARBA" id="ARBA00023125"/>
    </source>
</evidence>
<dbReference type="Proteomes" id="UP000051530">
    <property type="component" value="Unassembled WGS sequence"/>
</dbReference>
<dbReference type="InterPro" id="IPR042087">
    <property type="entry name" value="DNA_pol_B_thumb"/>
</dbReference>
<dbReference type="Pfam" id="PF14260">
    <property type="entry name" value="zf-C4pol"/>
    <property type="match status" value="1"/>
</dbReference>
<keyword evidence="11 19" id="KW-0862">Zinc</keyword>
<evidence type="ECO:0000256" key="8">
    <source>
        <dbReference type="ARBA" id="ARBA00022723"/>
    </source>
</evidence>
<evidence type="ECO:0000256" key="1">
    <source>
        <dbReference type="ARBA" id="ARBA00001966"/>
    </source>
</evidence>
<keyword evidence="9 19" id="KW-0863">Zinc-finger</keyword>
<dbReference type="GO" id="GO:0008296">
    <property type="term" value="F:3'-5'-DNA exonuclease activity"/>
    <property type="evidence" value="ECO:0007669"/>
    <property type="project" value="TreeGrafter"/>
</dbReference>
<evidence type="ECO:0000256" key="2">
    <source>
        <dbReference type="ARBA" id="ARBA00004123"/>
    </source>
</evidence>
<evidence type="ECO:0000256" key="19">
    <source>
        <dbReference type="RuleBase" id="RU000442"/>
    </source>
</evidence>
<keyword evidence="15 19" id="KW-0411">Iron-sulfur</keyword>
<evidence type="ECO:0000256" key="4">
    <source>
        <dbReference type="ARBA" id="ARBA00022485"/>
    </source>
</evidence>
<evidence type="ECO:0000256" key="10">
    <source>
        <dbReference type="ARBA" id="ARBA00022801"/>
    </source>
</evidence>
<dbReference type="InterPro" id="IPR017964">
    <property type="entry name" value="DNA-dir_DNA_pol_B_CS"/>
</dbReference>
<dbReference type="InterPro" id="IPR023211">
    <property type="entry name" value="DNA_pol_palm_dom_sf"/>
</dbReference>
<evidence type="ECO:0000256" key="9">
    <source>
        <dbReference type="ARBA" id="ARBA00022771"/>
    </source>
</evidence>
<dbReference type="EMBL" id="LGUB01000002">
    <property type="protein sequence ID" value="KRH95256.1"/>
    <property type="molecule type" value="Genomic_DNA"/>
</dbReference>
<dbReference type="PANTHER" id="PTHR10322">
    <property type="entry name" value="DNA POLYMERASE CATALYTIC SUBUNIT"/>
    <property type="match status" value="1"/>
</dbReference>
<dbReference type="Gene3D" id="3.90.1600.10">
    <property type="entry name" value="Palm domain of DNA polymerase"/>
    <property type="match status" value="1"/>
</dbReference>
<feature type="domain" description="C4-type zinc-finger of DNA polymerase delta" evidence="22">
    <location>
        <begin position="969"/>
        <end position="1036"/>
    </location>
</feature>
<dbReference type="InterPro" id="IPR050240">
    <property type="entry name" value="DNA_pol_type-B"/>
</dbReference>
<feature type="domain" description="DNA-directed DNA polymerase family B multifunctional" evidence="20">
    <location>
        <begin position="486"/>
        <end position="932"/>
    </location>
</feature>
<dbReference type="InterPro" id="IPR043502">
    <property type="entry name" value="DNA/RNA_pol_sf"/>
</dbReference>
<keyword evidence="12" id="KW-0269">Exonuclease</keyword>
<dbReference type="Gene3D" id="3.30.342.10">
    <property type="entry name" value="DNA Polymerase, chain B, domain 1"/>
    <property type="match status" value="1"/>
</dbReference>
<keyword evidence="10" id="KW-0378">Hydrolase</keyword>
<name>A0A0R0M1P4_9MICR</name>
<evidence type="ECO:0000256" key="6">
    <source>
        <dbReference type="ARBA" id="ARBA00022695"/>
    </source>
</evidence>
<dbReference type="NCBIfam" id="TIGR00592">
    <property type="entry name" value="pol2"/>
    <property type="match status" value="1"/>
</dbReference>
<dbReference type="Gene3D" id="1.10.132.60">
    <property type="entry name" value="DNA polymerase family B, C-terminal domain"/>
    <property type="match status" value="1"/>
</dbReference>
<dbReference type="GO" id="GO:0006287">
    <property type="term" value="P:base-excision repair, gap-filling"/>
    <property type="evidence" value="ECO:0007669"/>
    <property type="project" value="TreeGrafter"/>
</dbReference>
<evidence type="ECO:0000259" key="20">
    <source>
        <dbReference type="Pfam" id="PF00136"/>
    </source>
</evidence>
<dbReference type="VEuPathDB" id="MicrosporidiaDB:M153_1100049629"/>
<evidence type="ECO:0000256" key="11">
    <source>
        <dbReference type="ARBA" id="ARBA00022833"/>
    </source>
</evidence>
<dbReference type="GO" id="GO:0051539">
    <property type="term" value="F:4 iron, 4 sulfur cluster binding"/>
    <property type="evidence" value="ECO:0007669"/>
    <property type="project" value="UniProtKB-KW"/>
</dbReference>
<dbReference type="AlphaFoldDB" id="A0A0R0M1P4"/>
<evidence type="ECO:0000256" key="12">
    <source>
        <dbReference type="ARBA" id="ARBA00022839"/>
    </source>
</evidence>
<keyword evidence="16 19" id="KW-0238">DNA-binding</keyword>
<comment type="cofactor">
    <cofactor evidence="1 19">
        <name>[4Fe-4S] cluster</name>
        <dbReference type="ChEBI" id="CHEBI:49883"/>
    </cofactor>
</comment>
<evidence type="ECO:0000313" key="23">
    <source>
        <dbReference type="EMBL" id="KRH95256.1"/>
    </source>
</evidence>
<dbReference type="SUPFAM" id="SSF56672">
    <property type="entry name" value="DNA/RNA polymerases"/>
    <property type="match status" value="1"/>
</dbReference>
<sequence>MRFFQTNITSTTLTEGDISTSHVVIDCIDSEMSKYQLMVTDYFPYIYVEIKNTALEIVNFLETRNVTVEKYRQSEKMNIFGYQESNLKLIKCFFRSVTLLNSAKKALENQFTVYNGNIPFLVQFMVDLDIKGMTYIDVKKMSDTFERKEKNNKVGVNFSSALEEPEKSTSDENLTLISSPLAGTPLGIKKYISYTDINNVDDNSLPSFKILSFDIETTNRENKFPDAAFDPIIQIGNTIKIGEAKVQIIFCVGQTASIDNAEVRWFKTEKEMLQAWLKYIFILDYDIIMGYNINFFDFPYVMQRAKQFGLGPCLCRQYLDRTEDAKLFNKINTELQTAKTTSQNSLMSQTAITISEIEKLHKNEKDFDFIYHSIEDRLKACKSCKALKKDDNIEFTSRLVIDMIQVIKKSHSLRSYTLNNVSQQILNNQKEDIPYYLINSLFKGDDKTRRRIAVYCLKDTLLPLLIFEKLVVLLTGTEMARVLGVPINWHFNRGISIKIFSLILRQAKKHNYVIPIVKSESEGYTGAVVIDPERGYYDEPIAVLDFASLYPSIIIAHNLCYTTLVLAKDKHRFTEKEASKTPVGTMFIKKSKKDGLLPVILQGLLKKRKEVKKMMADEKDPLLKSLMNARQNAFKTAANSLYGFTGSSISKLPCLDIGQTITGYGREMIVLTKNHIESNFNPEKGYKFQAKIIYGDTDSVMIKFIGNDINTDFVFDIASKMAKSASSIFLNPIKLEFEKIYQPYLLMNKKRYAGVIETREQVPAPLDENEDEAKRVKKMITITKRRIDTKGIETVRRDNCKLVKHLIEESLDLLLMKRDPEKAKKFVKDTIRDLYLDKIDMSMLVISKTISKKSYSAKQAHVELADKMQKRDNVVAEIGDRIAFVIIDKGPKVNAYEKSEDPSYALQHNLALDIKYYIEQQISNPVQRLFEPLMDNVNELFVGEHTKTRVKSGTIAGPMAKFVQKSEMCLSCKTRGAILCKSCEPKFFEIYTEKMEDLRKNEQIFNKCWRECQRCIQSVCSEVICANKDCPIFFKRAKARKNLDEITNDVKKLESLSW</sequence>
<keyword evidence="19" id="KW-0235">DNA replication</keyword>
<dbReference type="InterPro" id="IPR006172">
    <property type="entry name" value="DNA-dir_DNA_pol_B"/>
</dbReference>
<evidence type="ECO:0000256" key="5">
    <source>
        <dbReference type="ARBA" id="ARBA00022679"/>
    </source>
</evidence>
<dbReference type="PRINTS" id="PR00106">
    <property type="entry name" value="DNAPOLB"/>
</dbReference>
<dbReference type="GO" id="GO:0006297">
    <property type="term" value="P:nucleotide-excision repair, DNA gap filling"/>
    <property type="evidence" value="ECO:0007669"/>
    <property type="project" value="TreeGrafter"/>
</dbReference>
<dbReference type="Pfam" id="PF00136">
    <property type="entry name" value="DNA_pol_B"/>
    <property type="match status" value="1"/>
</dbReference>
<organism evidence="23 24">
    <name type="scientific">Pseudoloma neurophilia</name>
    <dbReference type="NCBI Taxonomy" id="146866"/>
    <lineage>
        <taxon>Eukaryota</taxon>
        <taxon>Fungi</taxon>
        <taxon>Fungi incertae sedis</taxon>
        <taxon>Microsporidia</taxon>
        <taxon>Pseudoloma</taxon>
    </lineage>
</organism>
<dbReference type="InterPro" id="IPR006133">
    <property type="entry name" value="DNA-dir_DNA_pol_B_exonuc"/>
</dbReference>
<dbReference type="InterPro" id="IPR006134">
    <property type="entry name" value="DNA-dir_DNA_pol_B_multi_dom"/>
</dbReference>
<evidence type="ECO:0000256" key="17">
    <source>
        <dbReference type="ARBA" id="ARBA00023242"/>
    </source>
</evidence>
<dbReference type="GO" id="GO:0008270">
    <property type="term" value="F:zinc ion binding"/>
    <property type="evidence" value="ECO:0007669"/>
    <property type="project" value="UniProtKB-KW"/>
</dbReference>
<evidence type="ECO:0000256" key="14">
    <source>
        <dbReference type="ARBA" id="ARBA00023004"/>
    </source>
</evidence>
<dbReference type="PROSITE" id="PS00116">
    <property type="entry name" value="DNA_POLYMERASE_B"/>
    <property type="match status" value="1"/>
</dbReference>
<keyword evidence="8 19" id="KW-0479">Metal-binding</keyword>
<dbReference type="OrthoDB" id="2414538at2759"/>
<keyword evidence="7" id="KW-0540">Nuclease</keyword>
<keyword evidence="4 19" id="KW-0004">4Fe-4S</keyword>
<comment type="subcellular location">
    <subcellularLocation>
        <location evidence="2 19">Nucleus</location>
    </subcellularLocation>
</comment>
<proteinExistence type="inferred from homology"/>
<evidence type="ECO:0000256" key="15">
    <source>
        <dbReference type="ARBA" id="ARBA00023014"/>
    </source>
</evidence>
<comment type="caution">
    <text evidence="23">The sequence shown here is derived from an EMBL/GenBank/DDBJ whole genome shotgun (WGS) entry which is preliminary data.</text>
</comment>
<evidence type="ECO:0000256" key="7">
    <source>
        <dbReference type="ARBA" id="ARBA00022722"/>
    </source>
</evidence>
<comment type="similarity">
    <text evidence="3 19">Belongs to the DNA polymerase type-B family.</text>
</comment>
<keyword evidence="6 19" id="KW-0548">Nucleotidyltransferase</keyword>
<dbReference type="GO" id="GO:0045004">
    <property type="term" value="P:DNA replication proofreading"/>
    <property type="evidence" value="ECO:0007669"/>
    <property type="project" value="TreeGrafter"/>
</dbReference>
<dbReference type="Gene3D" id="1.10.287.690">
    <property type="entry name" value="Helix hairpin bin"/>
    <property type="match status" value="1"/>
</dbReference>
<dbReference type="SMART" id="SM00486">
    <property type="entry name" value="POLBc"/>
    <property type="match status" value="1"/>
</dbReference>
<feature type="domain" description="DNA-directed DNA polymerase family B exonuclease" evidence="21">
    <location>
        <begin position="193"/>
        <end position="421"/>
    </location>
</feature>
<dbReference type="GO" id="GO:0043625">
    <property type="term" value="C:delta DNA polymerase complex"/>
    <property type="evidence" value="ECO:0007669"/>
    <property type="project" value="TreeGrafter"/>
</dbReference>
<accession>A0A0R0M1P4</accession>
<protein>
    <recommendedName>
        <fullName evidence="19">DNA polymerase</fullName>
        <ecNumber evidence="19">2.7.7.7</ecNumber>
    </recommendedName>
</protein>
<dbReference type="EC" id="2.7.7.7" evidence="19"/>
<comment type="catalytic activity">
    <reaction evidence="18 19">
        <text>DNA(n) + a 2'-deoxyribonucleoside 5'-triphosphate = DNA(n+1) + diphosphate</text>
        <dbReference type="Rhea" id="RHEA:22508"/>
        <dbReference type="Rhea" id="RHEA-COMP:17339"/>
        <dbReference type="Rhea" id="RHEA-COMP:17340"/>
        <dbReference type="ChEBI" id="CHEBI:33019"/>
        <dbReference type="ChEBI" id="CHEBI:61560"/>
        <dbReference type="ChEBI" id="CHEBI:173112"/>
        <dbReference type="EC" id="2.7.7.7"/>
    </reaction>
</comment>
<dbReference type="SUPFAM" id="SSF53098">
    <property type="entry name" value="Ribonuclease H-like"/>
    <property type="match status" value="1"/>
</dbReference>
<evidence type="ECO:0000313" key="24">
    <source>
        <dbReference type="Proteomes" id="UP000051530"/>
    </source>
</evidence>
<dbReference type="InterPro" id="IPR025687">
    <property type="entry name" value="Znf-C4pol"/>
</dbReference>
<dbReference type="GO" id="GO:0000166">
    <property type="term" value="F:nucleotide binding"/>
    <property type="evidence" value="ECO:0007669"/>
    <property type="project" value="InterPro"/>
</dbReference>
<dbReference type="Pfam" id="PF03104">
    <property type="entry name" value="DNA_pol_B_exo1"/>
    <property type="match status" value="2"/>
</dbReference>
<evidence type="ECO:0000259" key="21">
    <source>
        <dbReference type="Pfam" id="PF03104"/>
    </source>
</evidence>
<evidence type="ECO:0000256" key="3">
    <source>
        <dbReference type="ARBA" id="ARBA00005755"/>
    </source>
</evidence>
<evidence type="ECO:0000256" key="13">
    <source>
        <dbReference type="ARBA" id="ARBA00022932"/>
    </source>
</evidence>
<dbReference type="Gene3D" id="3.30.420.10">
    <property type="entry name" value="Ribonuclease H-like superfamily/Ribonuclease H"/>
    <property type="match status" value="1"/>
</dbReference>
<feature type="domain" description="DNA-directed DNA polymerase family B exonuclease" evidence="21">
    <location>
        <begin position="112"/>
        <end position="178"/>
    </location>
</feature>
<keyword evidence="17 19" id="KW-0539">Nucleus</keyword>
<keyword evidence="24" id="KW-1185">Reference proteome</keyword>
<gene>
    <name evidence="23" type="ORF">M153_1100049629</name>
</gene>
<dbReference type="PANTHER" id="PTHR10322:SF23">
    <property type="entry name" value="DNA POLYMERASE DELTA CATALYTIC SUBUNIT"/>
    <property type="match status" value="1"/>
</dbReference>
<dbReference type="InterPro" id="IPR036397">
    <property type="entry name" value="RNaseH_sf"/>
</dbReference>
<keyword evidence="5 19" id="KW-0808">Transferase</keyword>
<keyword evidence="13 19" id="KW-0239">DNA-directed DNA polymerase</keyword>
<keyword evidence="14 19" id="KW-0408">Iron</keyword>